<evidence type="ECO:0000256" key="3">
    <source>
        <dbReference type="ARBA" id="ARBA00022989"/>
    </source>
</evidence>
<keyword evidence="3 5" id="KW-1133">Transmembrane helix</keyword>
<feature type="transmembrane region" description="Helical" evidence="5">
    <location>
        <begin position="135"/>
        <end position="154"/>
    </location>
</feature>
<feature type="transmembrane region" description="Helical" evidence="5">
    <location>
        <begin position="6"/>
        <end position="27"/>
    </location>
</feature>
<reference evidence="6" key="1">
    <citation type="submission" date="2023-01" db="EMBL/GenBank/DDBJ databases">
        <authorList>
            <person name="Van Ghelder C."/>
            <person name="Rancurel C."/>
        </authorList>
    </citation>
    <scope>NUCLEOTIDE SEQUENCE</scope>
    <source>
        <strain evidence="6">CNCM I-4278</strain>
    </source>
</reference>
<feature type="transmembrane region" description="Helical" evidence="5">
    <location>
        <begin position="74"/>
        <end position="91"/>
    </location>
</feature>
<proteinExistence type="predicted"/>
<dbReference type="Proteomes" id="UP001152607">
    <property type="component" value="Unassembled WGS sequence"/>
</dbReference>
<dbReference type="AlphaFoldDB" id="A0A9W4XN26"/>
<dbReference type="SUPFAM" id="SSF161084">
    <property type="entry name" value="MAPEG domain-like"/>
    <property type="match status" value="1"/>
</dbReference>
<evidence type="ECO:0000256" key="4">
    <source>
        <dbReference type="ARBA" id="ARBA00023136"/>
    </source>
</evidence>
<dbReference type="Pfam" id="PF01124">
    <property type="entry name" value="MAPEG"/>
    <property type="match status" value="1"/>
</dbReference>
<dbReference type="InterPro" id="IPR001129">
    <property type="entry name" value="Membr-assoc_MAPEG"/>
</dbReference>
<dbReference type="GO" id="GO:0016020">
    <property type="term" value="C:membrane"/>
    <property type="evidence" value="ECO:0007669"/>
    <property type="project" value="UniProtKB-SubCell"/>
</dbReference>
<dbReference type="Gene3D" id="1.20.120.550">
    <property type="entry name" value="Membrane associated eicosanoid/glutathione metabolism-like domain"/>
    <property type="match status" value="1"/>
</dbReference>
<sequence length="160" mass="17583">MPSTSLYYPILAIPAHQVFSFIIHTYAMRTLQSTGYRINRANPRAGVTPSATQGKVPDAIYQKYQRAKAAETNLVEYMPVFASAVLASVFANQATSGDLNAGGDVTGLTNFIATWYALRVAYVTAYIGTKNAKYATIRSIFWFLSLGLVGYQFYKVADVL</sequence>
<dbReference type="PANTHER" id="PTHR35371:SF1">
    <property type="entry name" value="BLR7753 PROTEIN"/>
    <property type="match status" value="1"/>
</dbReference>
<accession>A0A9W4XN26</accession>
<evidence type="ECO:0000256" key="1">
    <source>
        <dbReference type="ARBA" id="ARBA00004370"/>
    </source>
</evidence>
<dbReference type="PANTHER" id="PTHR35371">
    <property type="entry name" value="INNER MEMBRANE PROTEIN"/>
    <property type="match status" value="1"/>
</dbReference>
<comment type="caution">
    <text evidence="6">The sequence shown here is derived from an EMBL/GenBank/DDBJ whole genome shotgun (WGS) entry which is preliminary data.</text>
</comment>
<evidence type="ECO:0000313" key="7">
    <source>
        <dbReference type="Proteomes" id="UP001152607"/>
    </source>
</evidence>
<comment type="subcellular location">
    <subcellularLocation>
        <location evidence="1">Membrane</location>
    </subcellularLocation>
</comment>
<keyword evidence="7" id="KW-1185">Reference proteome</keyword>
<keyword evidence="2 5" id="KW-0812">Transmembrane</keyword>
<organism evidence="6 7">
    <name type="scientific">Periconia digitata</name>
    <dbReference type="NCBI Taxonomy" id="1303443"/>
    <lineage>
        <taxon>Eukaryota</taxon>
        <taxon>Fungi</taxon>
        <taxon>Dikarya</taxon>
        <taxon>Ascomycota</taxon>
        <taxon>Pezizomycotina</taxon>
        <taxon>Dothideomycetes</taxon>
        <taxon>Pleosporomycetidae</taxon>
        <taxon>Pleosporales</taxon>
        <taxon>Massarineae</taxon>
        <taxon>Periconiaceae</taxon>
        <taxon>Periconia</taxon>
    </lineage>
</organism>
<evidence type="ECO:0000256" key="2">
    <source>
        <dbReference type="ARBA" id="ARBA00022692"/>
    </source>
</evidence>
<dbReference type="OrthoDB" id="2122304at2759"/>
<name>A0A9W4XN26_9PLEO</name>
<feature type="transmembrane region" description="Helical" evidence="5">
    <location>
        <begin position="111"/>
        <end position="128"/>
    </location>
</feature>
<protein>
    <submittedName>
        <fullName evidence="6">Uncharacterized protein</fullName>
    </submittedName>
</protein>
<evidence type="ECO:0000313" key="6">
    <source>
        <dbReference type="EMBL" id="CAI6337623.1"/>
    </source>
</evidence>
<gene>
    <name evidence="6" type="ORF">PDIGIT_LOCUS10736</name>
</gene>
<evidence type="ECO:0000256" key="5">
    <source>
        <dbReference type="SAM" id="Phobius"/>
    </source>
</evidence>
<keyword evidence="4 5" id="KW-0472">Membrane</keyword>
<dbReference type="InterPro" id="IPR023352">
    <property type="entry name" value="MAPEG-like_dom_sf"/>
</dbReference>
<dbReference type="EMBL" id="CAOQHR010000007">
    <property type="protein sequence ID" value="CAI6337623.1"/>
    <property type="molecule type" value="Genomic_DNA"/>
</dbReference>